<comment type="caution">
    <text evidence="7">The sequence shown here is derived from an EMBL/GenBank/DDBJ whole genome shotgun (WGS) entry which is preliminary data.</text>
</comment>
<evidence type="ECO:0000256" key="5">
    <source>
        <dbReference type="SAM" id="MobiDB-lite"/>
    </source>
</evidence>
<comment type="subcellular location">
    <subcellularLocation>
        <location evidence="1">Membrane</location>
        <topology evidence="1">Multi-pass membrane protein</topology>
    </subcellularLocation>
</comment>
<dbReference type="GO" id="GO:0004930">
    <property type="term" value="F:G protein-coupled receptor activity"/>
    <property type="evidence" value="ECO:0007669"/>
    <property type="project" value="InterPro"/>
</dbReference>
<reference evidence="7" key="2">
    <citation type="submission" date="2023-05" db="EMBL/GenBank/DDBJ databases">
        <authorList>
            <consortium name="Lawrence Berkeley National Laboratory"/>
            <person name="Steindorff A."/>
            <person name="Hensen N."/>
            <person name="Bonometti L."/>
            <person name="Westerberg I."/>
            <person name="Brannstrom I.O."/>
            <person name="Guillou S."/>
            <person name="Cros-Aarteil S."/>
            <person name="Calhoun S."/>
            <person name="Haridas S."/>
            <person name="Kuo A."/>
            <person name="Mondo S."/>
            <person name="Pangilinan J."/>
            <person name="Riley R."/>
            <person name="Labutti K."/>
            <person name="Andreopoulos B."/>
            <person name="Lipzen A."/>
            <person name="Chen C."/>
            <person name="Yanf M."/>
            <person name="Daum C."/>
            <person name="Ng V."/>
            <person name="Clum A."/>
            <person name="Ohm R."/>
            <person name="Martin F."/>
            <person name="Silar P."/>
            <person name="Natvig D."/>
            <person name="Lalanne C."/>
            <person name="Gautier V."/>
            <person name="Ament-Velasquez S.L."/>
            <person name="Kruys A."/>
            <person name="Hutchinson M.I."/>
            <person name="Powell A.J."/>
            <person name="Barry K."/>
            <person name="Miller A.N."/>
            <person name="Grigoriev I.V."/>
            <person name="Debuchy R."/>
            <person name="Gladieux P."/>
            <person name="Thoren M.H."/>
            <person name="Johannesson H."/>
        </authorList>
    </citation>
    <scope>NUCLEOTIDE SEQUENCE</scope>
    <source>
        <strain evidence="7">PSN309</strain>
    </source>
</reference>
<evidence type="ECO:0000256" key="6">
    <source>
        <dbReference type="SAM" id="Phobius"/>
    </source>
</evidence>
<sequence>MATSGDRFPLAAESNDLTPLPAAHRQGLAAVTVFAGLSFISSTAVLLYLTGKIVKWHIRIRKQNRRKPAREPTPSPIDLSLGLSQRHFTRFCPHARAQRQAGRHIPKKTHPNQFLVLIYNLLLADIHQAGAFLLNAVWVGRNGIVVRTPACWAQGWLVSTGDLSSSCFITAIAVHTYLAVVRNYTPPQWAVYVTVVGLWVFNYLLAILGVAITRNGQGVGGLYVRAAAWCWMNIKYESYRLTLHYLWIFISLALTSILYILIFISIRKQQPSSNNTNHFESTPFKGHHKAFLLYPVIYVICTAPLALGRIATMAGVDVSITYFCIAGALIASNGWLDVLLWGITRHHLIFRGDVDSEESGLNTFTFMRTPAGRTYGNMVWVEGCSAAAQQQARTSGQQPRDTERPSFSTHPPKKEAKEAYDSMMMNGWGKRRTGWRPLLGRQAGGRKTTSQESLGRPTGGAGEYRHEGMGIQMDMVTTVVVERA</sequence>
<evidence type="ECO:0000256" key="4">
    <source>
        <dbReference type="ARBA" id="ARBA00023136"/>
    </source>
</evidence>
<feature type="transmembrane region" description="Helical" evidence="6">
    <location>
        <begin position="190"/>
        <end position="212"/>
    </location>
</feature>
<feature type="region of interest" description="Disordered" evidence="5">
    <location>
        <begin position="389"/>
        <end position="416"/>
    </location>
</feature>
<accession>A0AAN6WS24</accession>
<feature type="transmembrane region" description="Helical" evidence="6">
    <location>
        <begin position="291"/>
        <end position="314"/>
    </location>
</feature>
<protein>
    <submittedName>
        <fullName evidence="7">G protein-coupled glucose receptor regulating Gpa2-domain-containing protein</fullName>
    </submittedName>
</protein>
<proteinExistence type="predicted"/>
<keyword evidence="7" id="KW-0675">Receptor</keyword>
<feature type="non-terminal residue" evidence="7">
    <location>
        <position position="484"/>
    </location>
</feature>
<dbReference type="PANTHER" id="PTHR23112:SF37">
    <property type="entry name" value="G PROTEIN-COUPLED RECEPTOR GPR1"/>
    <property type="match status" value="1"/>
</dbReference>
<gene>
    <name evidence="7" type="ORF">QBC35DRAFT_353134</name>
</gene>
<evidence type="ECO:0000313" key="8">
    <source>
        <dbReference type="Proteomes" id="UP001302126"/>
    </source>
</evidence>
<keyword evidence="3 6" id="KW-1133">Transmembrane helix</keyword>
<dbReference type="PANTHER" id="PTHR23112">
    <property type="entry name" value="G PROTEIN-COUPLED RECEPTOR 157-RELATED"/>
    <property type="match status" value="1"/>
</dbReference>
<dbReference type="SUPFAM" id="SSF81321">
    <property type="entry name" value="Family A G protein-coupled receptor-like"/>
    <property type="match status" value="1"/>
</dbReference>
<dbReference type="EMBL" id="MU864409">
    <property type="protein sequence ID" value="KAK4187114.1"/>
    <property type="molecule type" value="Genomic_DNA"/>
</dbReference>
<name>A0AAN6WS24_9PEZI</name>
<reference evidence="7" key="1">
    <citation type="journal article" date="2023" name="Mol. Phylogenet. Evol.">
        <title>Genome-scale phylogeny and comparative genomics of the fungal order Sordariales.</title>
        <authorList>
            <person name="Hensen N."/>
            <person name="Bonometti L."/>
            <person name="Westerberg I."/>
            <person name="Brannstrom I.O."/>
            <person name="Guillou S."/>
            <person name="Cros-Aarteil S."/>
            <person name="Calhoun S."/>
            <person name="Haridas S."/>
            <person name="Kuo A."/>
            <person name="Mondo S."/>
            <person name="Pangilinan J."/>
            <person name="Riley R."/>
            <person name="LaButti K."/>
            <person name="Andreopoulos B."/>
            <person name="Lipzen A."/>
            <person name="Chen C."/>
            <person name="Yan M."/>
            <person name="Daum C."/>
            <person name="Ng V."/>
            <person name="Clum A."/>
            <person name="Steindorff A."/>
            <person name="Ohm R.A."/>
            <person name="Martin F."/>
            <person name="Silar P."/>
            <person name="Natvig D.O."/>
            <person name="Lalanne C."/>
            <person name="Gautier V."/>
            <person name="Ament-Velasquez S.L."/>
            <person name="Kruys A."/>
            <person name="Hutchinson M.I."/>
            <person name="Powell A.J."/>
            <person name="Barry K."/>
            <person name="Miller A.N."/>
            <person name="Grigoriev I.V."/>
            <person name="Debuchy R."/>
            <person name="Gladieux P."/>
            <person name="Hiltunen Thoren M."/>
            <person name="Johannesson H."/>
        </authorList>
    </citation>
    <scope>NUCLEOTIDE SEQUENCE</scope>
    <source>
        <strain evidence="7">PSN309</strain>
    </source>
</reference>
<feature type="region of interest" description="Disordered" evidence="5">
    <location>
        <begin position="434"/>
        <end position="465"/>
    </location>
</feature>
<dbReference type="InterPro" id="IPR000276">
    <property type="entry name" value="GPCR_Rhodpsn"/>
</dbReference>
<organism evidence="7 8">
    <name type="scientific">Podospora australis</name>
    <dbReference type="NCBI Taxonomy" id="1536484"/>
    <lineage>
        <taxon>Eukaryota</taxon>
        <taxon>Fungi</taxon>
        <taxon>Dikarya</taxon>
        <taxon>Ascomycota</taxon>
        <taxon>Pezizomycotina</taxon>
        <taxon>Sordariomycetes</taxon>
        <taxon>Sordariomycetidae</taxon>
        <taxon>Sordariales</taxon>
        <taxon>Podosporaceae</taxon>
        <taxon>Podospora</taxon>
    </lineage>
</organism>
<evidence type="ECO:0000256" key="2">
    <source>
        <dbReference type="ARBA" id="ARBA00022692"/>
    </source>
</evidence>
<dbReference type="AlphaFoldDB" id="A0AAN6WS24"/>
<feature type="transmembrane region" description="Helical" evidence="6">
    <location>
        <begin position="114"/>
        <end position="136"/>
    </location>
</feature>
<keyword evidence="8" id="KW-1185">Reference proteome</keyword>
<keyword evidence="2 6" id="KW-0812">Transmembrane</keyword>
<dbReference type="GO" id="GO:0007189">
    <property type="term" value="P:adenylate cyclase-activating G protein-coupled receptor signaling pathway"/>
    <property type="evidence" value="ECO:0007669"/>
    <property type="project" value="TreeGrafter"/>
</dbReference>
<dbReference type="Pfam" id="PF00001">
    <property type="entry name" value="7tm_1"/>
    <property type="match status" value="1"/>
</dbReference>
<keyword evidence="4 6" id="KW-0472">Membrane</keyword>
<feature type="transmembrane region" description="Helical" evidence="6">
    <location>
        <begin position="245"/>
        <end position="266"/>
    </location>
</feature>
<evidence type="ECO:0000256" key="3">
    <source>
        <dbReference type="ARBA" id="ARBA00022989"/>
    </source>
</evidence>
<evidence type="ECO:0000256" key="1">
    <source>
        <dbReference type="ARBA" id="ARBA00004141"/>
    </source>
</evidence>
<dbReference type="Gene3D" id="1.20.1070.10">
    <property type="entry name" value="Rhodopsin 7-helix transmembrane proteins"/>
    <property type="match status" value="1"/>
</dbReference>
<feature type="compositionally biased region" description="Polar residues" evidence="5">
    <location>
        <begin position="389"/>
        <end position="409"/>
    </location>
</feature>
<feature type="transmembrane region" description="Helical" evidence="6">
    <location>
        <begin position="320"/>
        <end position="341"/>
    </location>
</feature>
<feature type="transmembrane region" description="Helical" evidence="6">
    <location>
        <begin position="156"/>
        <end position="178"/>
    </location>
</feature>
<dbReference type="Proteomes" id="UP001302126">
    <property type="component" value="Unassembled WGS sequence"/>
</dbReference>
<evidence type="ECO:0000313" key="7">
    <source>
        <dbReference type="EMBL" id="KAK4187114.1"/>
    </source>
</evidence>
<feature type="transmembrane region" description="Helical" evidence="6">
    <location>
        <begin position="27"/>
        <end position="49"/>
    </location>
</feature>
<dbReference type="GO" id="GO:0005886">
    <property type="term" value="C:plasma membrane"/>
    <property type="evidence" value="ECO:0007669"/>
    <property type="project" value="TreeGrafter"/>
</dbReference>